<dbReference type="EMBL" id="CP002507">
    <property type="protein sequence ID" value="ADW76639.1"/>
    <property type="molecule type" value="Genomic_DNA"/>
</dbReference>
<accession>A0A0H3FHK1</accession>
<evidence type="ECO:0000313" key="2">
    <source>
        <dbReference type="Proteomes" id="UP000007257"/>
    </source>
</evidence>
<evidence type="ECO:0000313" key="1">
    <source>
        <dbReference type="EMBL" id="ADW76639.1"/>
    </source>
</evidence>
<dbReference type="AlphaFoldDB" id="A0A0H3FHK1"/>
<reference evidence="1 2" key="2">
    <citation type="journal article" date="2012" name="J. Bacteriol.">
        <title>Complete Genome Sequence of Rahnella sp. Strain Y9602, a Gammaproteobacterium Isolate from Metal- and Radionuclide-Contaminated Soil.</title>
        <authorList>
            <person name="Martinez R.J."/>
            <person name="Bruce D."/>
            <person name="Detter C."/>
            <person name="Goodwin L.A."/>
            <person name="Han J."/>
            <person name="Han C.S."/>
            <person name="Held B."/>
            <person name="Land M.L."/>
            <person name="Mikhailova N."/>
            <person name="Nolan M."/>
            <person name="Pennacchio L."/>
            <person name="Pitluck S."/>
            <person name="Tapia R."/>
            <person name="Woyke T."/>
            <person name="Sobecky P.A."/>
        </authorList>
    </citation>
    <scope>NUCLEOTIDE SEQUENCE [LARGE SCALE GENOMIC DNA]</scope>
    <source>
        <strain evidence="1 2">Y9602</strain>
        <plasmid evidence="1 2">pRAHAQ02</plasmid>
    </source>
</reference>
<dbReference type="HOGENOM" id="CLU_1692760_0_0_6"/>
<sequence>MHKLTKVVLDNGEMALYLDGYYLGSEDDSGDRITLDEIATALQKVPGISVQDVTCPCPDQQDWSWNDVAGEIFTPAVNNYSHREVTVEAFMSRLSAYPADTLCCGTFWLDEDFLEVDETLTPEEIRRAMEIATEHHDANIGYNWDSLRYAAELAKE</sequence>
<proteinExistence type="predicted"/>
<dbReference type="RefSeq" id="WP_013578320.1">
    <property type="nucleotide sequence ID" value="NC_015063.1"/>
</dbReference>
<organism evidence="1 2">
    <name type="scientific">Rahnella sp. (strain Y9602)</name>
    <dbReference type="NCBI Taxonomy" id="2703885"/>
    <lineage>
        <taxon>Bacteria</taxon>
        <taxon>Pseudomonadati</taxon>
        <taxon>Pseudomonadota</taxon>
        <taxon>Gammaproteobacteria</taxon>
        <taxon>Enterobacterales</taxon>
        <taxon>Yersiniaceae</taxon>
        <taxon>Rahnella</taxon>
    </lineage>
</organism>
<protein>
    <submittedName>
        <fullName evidence="1">Putative cytoplasmic protein</fullName>
    </submittedName>
</protein>
<name>A0A0H3FHK1_RAHSY</name>
<geneLocation type="plasmid" evidence="1 2">
    <name>pRAHAQ02</name>
</geneLocation>
<keyword evidence="1" id="KW-0614">Plasmid</keyword>
<dbReference type="KEGG" id="rah:Rahaq_5065"/>
<dbReference type="Proteomes" id="UP000007257">
    <property type="component" value="Plasmid pRAHAQ02"/>
</dbReference>
<gene>
    <name evidence="1" type="ordered locus">Rahaq_5065</name>
</gene>
<reference evidence="2" key="1">
    <citation type="submission" date="2011-01" db="EMBL/GenBank/DDBJ databases">
        <title>Complete sequence of plasmid2 of Rahnella sp. Y9602.</title>
        <authorList>
            <consortium name="US DOE Joint Genome Institute"/>
            <person name="Lucas S."/>
            <person name="Copeland A."/>
            <person name="Lapidus A."/>
            <person name="Cheng J.-F."/>
            <person name="Goodwin L."/>
            <person name="Pitluck S."/>
            <person name="Lu M."/>
            <person name="Detter J.C."/>
            <person name="Han C."/>
            <person name="Tapia R."/>
            <person name="Land M."/>
            <person name="Hauser L."/>
            <person name="Kyrpides N."/>
            <person name="Ivanova N."/>
            <person name="Ovchinnikova G."/>
            <person name="Pagani I."/>
            <person name="Sobecky P.A."/>
            <person name="Martinez R.J."/>
            <person name="Woyke T."/>
        </authorList>
    </citation>
    <scope>NUCLEOTIDE SEQUENCE [LARGE SCALE GENOMIC DNA]</scope>
    <source>
        <strain evidence="2">Y9602</strain>
        <plasmid evidence="2">pRAHAQ02</plasmid>
    </source>
</reference>